<dbReference type="Pfam" id="PF01103">
    <property type="entry name" value="Omp85"/>
    <property type="match status" value="1"/>
</dbReference>
<feature type="chain" id="PRO_5041035203" description="Outer membrane protein assembly factor BamA" evidence="8">
    <location>
        <begin position="33"/>
        <end position="777"/>
    </location>
</feature>
<dbReference type="InterPro" id="IPR039910">
    <property type="entry name" value="D15-like"/>
</dbReference>
<dbReference type="HAMAP" id="MF_01430">
    <property type="entry name" value="OM_assembly_BamA"/>
    <property type="match status" value="1"/>
</dbReference>
<organism evidence="10">
    <name type="scientific">Oxalobacter aliiformigenes</name>
    <dbReference type="NCBI Taxonomy" id="2946593"/>
    <lineage>
        <taxon>Bacteria</taxon>
        <taxon>Pseudomonadati</taxon>
        <taxon>Pseudomonadota</taxon>
        <taxon>Betaproteobacteria</taxon>
        <taxon>Burkholderiales</taxon>
        <taxon>Oxalobacteraceae</taxon>
        <taxon>Oxalobacter</taxon>
    </lineage>
</organism>
<keyword evidence="5 8" id="KW-0677">Repeat</keyword>
<name>A0A9E9NSR2_9BURK</name>
<evidence type="ECO:0000256" key="2">
    <source>
        <dbReference type="ARBA" id="ARBA00022452"/>
    </source>
</evidence>
<protein>
    <recommendedName>
        <fullName evidence="8 9">Outer membrane protein assembly factor BamA</fullName>
    </recommendedName>
</protein>
<dbReference type="PANTHER" id="PTHR12815">
    <property type="entry name" value="SORTING AND ASSEMBLY MACHINERY SAMM50 PROTEIN FAMILY MEMBER"/>
    <property type="match status" value="1"/>
</dbReference>
<reference evidence="10" key="1">
    <citation type="journal article" date="2022" name="Front. Microbiol.">
        <title>New perspectives on an old grouping: The genomic and phenotypic variability of Oxalobacter formigenes and the implications for calcium oxalate stone prevention.</title>
        <authorList>
            <person name="Chmiel J.A."/>
            <person name="Carr C."/>
            <person name="Stuivenberg G.A."/>
            <person name="Venema R."/>
            <person name="Chanyi R.M."/>
            <person name="Al K.F."/>
            <person name="Giguere D."/>
            <person name="Say H."/>
            <person name="Akouris P.P."/>
            <person name="Dominguez Romero S.A."/>
            <person name="Kwong A."/>
            <person name="Tai V."/>
            <person name="Koval S.F."/>
            <person name="Razvi H."/>
            <person name="Bjazevic J."/>
            <person name="Burton J.P."/>
        </authorList>
    </citation>
    <scope>NUCLEOTIDE SEQUENCE</scope>
    <source>
        <strain evidence="10">OxK</strain>
    </source>
</reference>
<evidence type="ECO:0000256" key="9">
    <source>
        <dbReference type="NCBIfam" id="TIGR03303"/>
    </source>
</evidence>
<evidence type="ECO:0000313" key="10">
    <source>
        <dbReference type="EMBL" id="WAV90943.1"/>
    </source>
</evidence>
<dbReference type="InterPro" id="IPR010827">
    <property type="entry name" value="BamA/TamA_POTRA"/>
</dbReference>
<gene>
    <name evidence="8 10" type="primary">bamA</name>
    <name evidence="10" type="ORF">NB646_08945</name>
</gene>
<dbReference type="GO" id="GO:0009279">
    <property type="term" value="C:cell outer membrane"/>
    <property type="evidence" value="ECO:0007669"/>
    <property type="project" value="UniProtKB-SubCell"/>
</dbReference>
<dbReference type="Pfam" id="PF07244">
    <property type="entry name" value="POTRA"/>
    <property type="match status" value="5"/>
</dbReference>
<accession>A0A9E9NSR2</accession>
<keyword evidence="2 8" id="KW-1134">Transmembrane beta strand</keyword>
<sequence precursor="true">MRFMKLFHRCLPFRLSVLAAASAILYSGHALAIEPFTVKDIRVEGIQRTEAGTVFNYLPVRVGDTFSDEKAASAIKALYATGFFKDVRIDAEGDILVVIVEERPAIASVDFTGAKEFDKEMLIKSLKDVGLGEARIYDRALVDRAEQELKRQYMSRGLYGVQITTTITPVERNRVAVNFTVDEGEVSRIKEIKFVGNKAFSDKELMDRIKLRTPGWFTWYTRADQYSKEKLTGDIEALKSFYQNNGYIEMQVESTQVSITSDKKDIYITLNINEGDKFTVSDIHLEGELFGREDEIKSLVELKKGDIYSGEKLTASSKKISDYLGNFGYAFANVNPQPDIDKEKKEVAFTIFIDPGKRVYVRQINIAGNTKTRDEVIRREFRQMEGSWYDGKNIKLSRDRVDRLGFFTEVSVETPEVPGTVDQVDVNMKVVEKPTGNLMLGAGFSQEDKLLLSGSIEQQNFAGTGNDVALTVNTSKRYRTIALTQNTPYFTDDGISRRYELFYRTIRPPLINDNDYKVETLGANVKFGVPFTEVDRVFFGVGVERTAMDTYWDSPERYKDFVKDFGDGSSASAYAIPLTVAWARDSRDSSLVPTKGRYQKANLEVSALGDMKYYKASYQHQYFFPMFEGGTLALNGMIDYGKGLGGKPYPVFKNFYAGGMGTVRGYESSSLGQVEYDWDGDREYLGGTKRVVGNIELQFPMPGMGGDRTLRWFTFLDGGNVFTDEQNIDFGDLRYSAGFGVSWVSPIGPLKLSYGFPLNAKEGDRKEAFQFQLGTGF</sequence>
<proteinExistence type="inferred from homology"/>
<dbReference type="PIRSF" id="PIRSF006076">
    <property type="entry name" value="OM_assembly_OMP85"/>
    <property type="match status" value="1"/>
</dbReference>
<dbReference type="InterPro" id="IPR000184">
    <property type="entry name" value="Bac_surfAg_D15"/>
</dbReference>
<dbReference type="FunFam" id="3.10.20.310:FF:000002">
    <property type="entry name" value="Outer membrane protein assembly factor BamA"/>
    <property type="match status" value="1"/>
</dbReference>
<dbReference type="AlphaFoldDB" id="A0A9E9NSR2"/>
<keyword evidence="7 8" id="KW-0998">Cell outer membrane</keyword>
<evidence type="ECO:0000256" key="5">
    <source>
        <dbReference type="ARBA" id="ARBA00022737"/>
    </source>
</evidence>
<evidence type="ECO:0000256" key="1">
    <source>
        <dbReference type="ARBA" id="ARBA00004370"/>
    </source>
</evidence>
<dbReference type="FunFam" id="3.10.20.310:FF:000003">
    <property type="entry name" value="Outer membrane protein assembly factor BamA"/>
    <property type="match status" value="1"/>
</dbReference>
<dbReference type="Gene3D" id="3.10.20.310">
    <property type="entry name" value="membrane protein fhac"/>
    <property type="match status" value="5"/>
</dbReference>
<keyword evidence="6 8" id="KW-0472">Membrane</keyword>
<keyword evidence="4 8" id="KW-0732">Signal</keyword>
<comment type="subunit">
    <text evidence="8">Part of the Bam complex.</text>
</comment>
<dbReference type="Gene3D" id="2.40.160.50">
    <property type="entry name" value="membrane protein fhac: a member of the omp85/tpsb transporter family"/>
    <property type="match status" value="1"/>
</dbReference>
<evidence type="ECO:0000256" key="8">
    <source>
        <dbReference type="HAMAP-Rule" id="MF_01430"/>
    </source>
</evidence>
<dbReference type="InterPro" id="IPR023707">
    <property type="entry name" value="OM_assembly_BamA"/>
</dbReference>
<keyword evidence="3 8" id="KW-0812">Transmembrane</keyword>
<dbReference type="NCBIfam" id="TIGR03303">
    <property type="entry name" value="OM_YaeT"/>
    <property type="match status" value="1"/>
</dbReference>
<dbReference type="PANTHER" id="PTHR12815:SF23">
    <property type="entry name" value="OUTER MEMBRANE PROTEIN ASSEMBLY FACTOR BAMA"/>
    <property type="match status" value="1"/>
</dbReference>
<dbReference type="GO" id="GO:0043165">
    <property type="term" value="P:Gram-negative-bacterium-type cell outer membrane assembly"/>
    <property type="evidence" value="ECO:0007669"/>
    <property type="project" value="UniProtKB-UniRule"/>
</dbReference>
<dbReference type="InterPro" id="IPR034746">
    <property type="entry name" value="POTRA"/>
</dbReference>
<dbReference type="PROSITE" id="PS51779">
    <property type="entry name" value="POTRA"/>
    <property type="match status" value="5"/>
</dbReference>
<dbReference type="Proteomes" id="UP001164819">
    <property type="component" value="Chromosome"/>
</dbReference>
<evidence type="ECO:0000256" key="7">
    <source>
        <dbReference type="ARBA" id="ARBA00023237"/>
    </source>
</evidence>
<comment type="similarity">
    <text evidence="8">Belongs to the BamA family.</text>
</comment>
<comment type="subcellular location">
    <subcellularLocation>
        <location evidence="8">Cell outer membrane</location>
    </subcellularLocation>
    <subcellularLocation>
        <location evidence="1">Membrane</location>
    </subcellularLocation>
</comment>
<evidence type="ECO:0000256" key="6">
    <source>
        <dbReference type="ARBA" id="ARBA00023136"/>
    </source>
</evidence>
<dbReference type="EMBL" id="CP098251">
    <property type="protein sequence ID" value="WAV90943.1"/>
    <property type="molecule type" value="Genomic_DNA"/>
</dbReference>
<comment type="function">
    <text evidence="8">Part of the outer membrane protein assembly complex, which is involved in assembly and insertion of beta-barrel proteins into the outer membrane.</text>
</comment>
<evidence type="ECO:0000256" key="3">
    <source>
        <dbReference type="ARBA" id="ARBA00022692"/>
    </source>
</evidence>
<evidence type="ECO:0000256" key="4">
    <source>
        <dbReference type="ARBA" id="ARBA00022729"/>
    </source>
</evidence>
<dbReference type="GO" id="GO:0051205">
    <property type="term" value="P:protein insertion into membrane"/>
    <property type="evidence" value="ECO:0007669"/>
    <property type="project" value="UniProtKB-UniRule"/>
</dbReference>
<feature type="signal peptide" evidence="8">
    <location>
        <begin position="1"/>
        <end position="32"/>
    </location>
</feature>